<evidence type="ECO:0000313" key="4">
    <source>
        <dbReference type="WBParaSite" id="HCON_00114030-00001"/>
    </source>
</evidence>
<dbReference type="AlphaFoldDB" id="A0A7I4YLY1"/>
<keyword evidence="3" id="KW-1185">Reference proteome</keyword>
<evidence type="ECO:0000313" key="3">
    <source>
        <dbReference type="Proteomes" id="UP000025227"/>
    </source>
</evidence>
<feature type="region of interest" description="Disordered" evidence="1">
    <location>
        <begin position="41"/>
        <end position="72"/>
    </location>
</feature>
<protein>
    <submittedName>
        <fullName evidence="4">Secreted protein</fullName>
    </submittedName>
</protein>
<name>A0A7I4YLY1_HAECO</name>
<accession>A0A7I4YLY1</accession>
<feature type="chain" id="PRO_5029754191" evidence="2">
    <location>
        <begin position="19"/>
        <end position="106"/>
    </location>
</feature>
<reference evidence="4" key="1">
    <citation type="submission" date="2020-12" db="UniProtKB">
        <authorList>
            <consortium name="WormBaseParasite"/>
        </authorList>
    </citation>
    <scope>IDENTIFICATION</scope>
    <source>
        <strain evidence="4">MHco3</strain>
    </source>
</reference>
<feature type="compositionally biased region" description="Basic and acidic residues" evidence="1">
    <location>
        <begin position="50"/>
        <end position="72"/>
    </location>
</feature>
<dbReference type="WBParaSite" id="HCON_00114030-00001">
    <property type="protein sequence ID" value="HCON_00114030-00001"/>
    <property type="gene ID" value="HCON_00114030"/>
</dbReference>
<sequence length="106" mass="12116">MFFYIVCALFLLNTFTNGEETTKIEKLMYLTSQHLFAFAPAPGFEDEDPDRSTECDADSKGNYSDDKEEQLTSRKQQLTYVNFGLLHGEVVPWQPHLTSGGRTRKT</sequence>
<keyword evidence="2" id="KW-0732">Signal</keyword>
<proteinExistence type="predicted"/>
<feature type="signal peptide" evidence="2">
    <location>
        <begin position="1"/>
        <end position="18"/>
    </location>
</feature>
<organism evidence="3 4">
    <name type="scientific">Haemonchus contortus</name>
    <name type="common">Barber pole worm</name>
    <dbReference type="NCBI Taxonomy" id="6289"/>
    <lineage>
        <taxon>Eukaryota</taxon>
        <taxon>Metazoa</taxon>
        <taxon>Ecdysozoa</taxon>
        <taxon>Nematoda</taxon>
        <taxon>Chromadorea</taxon>
        <taxon>Rhabditida</taxon>
        <taxon>Rhabditina</taxon>
        <taxon>Rhabditomorpha</taxon>
        <taxon>Strongyloidea</taxon>
        <taxon>Trichostrongylidae</taxon>
        <taxon>Haemonchus</taxon>
    </lineage>
</organism>
<evidence type="ECO:0000256" key="2">
    <source>
        <dbReference type="SAM" id="SignalP"/>
    </source>
</evidence>
<dbReference type="Proteomes" id="UP000025227">
    <property type="component" value="Unplaced"/>
</dbReference>
<evidence type="ECO:0000256" key="1">
    <source>
        <dbReference type="SAM" id="MobiDB-lite"/>
    </source>
</evidence>